<dbReference type="Pfam" id="PF13279">
    <property type="entry name" value="4HBT_2"/>
    <property type="match status" value="1"/>
</dbReference>
<evidence type="ECO:0000256" key="2">
    <source>
        <dbReference type="ARBA" id="ARBA00022801"/>
    </source>
</evidence>
<dbReference type="PANTHER" id="PTHR31793">
    <property type="entry name" value="4-HYDROXYBENZOYL-COA THIOESTERASE FAMILY MEMBER"/>
    <property type="match status" value="1"/>
</dbReference>
<proteinExistence type="inferred from homology"/>
<dbReference type="SUPFAM" id="SSF54637">
    <property type="entry name" value="Thioesterase/thiol ester dehydrase-isomerase"/>
    <property type="match status" value="1"/>
</dbReference>
<keyword evidence="4" id="KW-1185">Reference proteome</keyword>
<reference evidence="3" key="1">
    <citation type="submission" date="2022-12" db="EMBL/GenBank/DDBJ databases">
        <title>Draft genome sequence of the thermophilic strain Brevibacillus thermoruber HT42, isolated from Los Humeros, Puebla, Mexico, with biotechnological potential.</title>
        <authorList>
            <person name="Lara Sanchez J."/>
            <person name="Solis Palacios R."/>
            <person name="Bustos Baena A.S."/>
            <person name="Ruz Baez A.E."/>
            <person name="Espinosa Luna G."/>
            <person name="Oliart Ros R.M."/>
        </authorList>
    </citation>
    <scope>NUCLEOTIDE SEQUENCE</scope>
    <source>
        <strain evidence="3">HT42</strain>
    </source>
</reference>
<evidence type="ECO:0000256" key="1">
    <source>
        <dbReference type="ARBA" id="ARBA00005953"/>
    </source>
</evidence>
<sequence length="187" mass="21606">MSVRPIIRNARRKNSGILPNIPNEYSLSGGDSLYWKQDRRRERGAMGMQHLFDLVVRSTDIDVIGHVNNAKYLEYMEWARFDWMCQQGFTLEELKRRQIMPVVVSIQINYRKELRMLEQVQVRTSVVKIGEKSFVVRHELYNQRDERAADADVTMVMIDAVQRRSVPLPDDLARALADALPSGQASG</sequence>
<dbReference type="NCBIfam" id="TIGR00051">
    <property type="entry name" value="YbgC/FadM family acyl-CoA thioesterase"/>
    <property type="match status" value="1"/>
</dbReference>
<comment type="caution">
    <text evidence="3">The sequence shown here is derived from an EMBL/GenBank/DDBJ whole genome shotgun (WGS) entry which is preliminary data.</text>
</comment>
<name>A0A9X3Z5A5_9BACL</name>
<dbReference type="Gene3D" id="3.10.129.10">
    <property type="entry name" value="Hotdog Thioesterase"/>
    <property type="match status" value="1"/>
</dbReference>
<organism evidence="3 4">
    <name type="scientific">Brevibacillus thermoruber</name>
    <dbReference type="NCBI Taxonomy" id="33942"/>
    <lineage>
        <taxon>Bacteria</taxon>
        <taxon>Bacillati</taxon>
        <taxon>Bacillota</taxon>
        <taxon>Bacilli</taxon>
        <taxon>Bacillales</taxon>
        <taxon>Paenibacillaceae</taxon>
        <taxon>Brevibacillus</taxon>
    </lineage>
</organism>
<protein>
    <submittedName>
        <fullName evidence="3">Thioesterase family protein</fullName>
    </submittedName>
</protein>
<keyword evidence="2" id="KW-0378">Hydrolase</keyword>
<dbReference type="AlphaFoldDB" id="A0A9X3Z5A5"/>
<gene>
    <name evidence="3" type="ORF">O3V59_21080</name>
</gene>
<evidence type="ECO:0000313" key="4">
    <source>
        <dbReference type="Proteomes" id="UP001151071"/>
    </source>
</evidence>
<dbReference type="GO" id="GO:0047617">
    <property type="term" value="F:fatty acyl-CoA hydrolase activity"/>
    <property type="evidence" value="ECO:0007669"/>
    <property type="project" value="TreeGrafter"/>
</dbReference>
<dbReference type="PANTHER" id="PTHR31793:SF27">
    <property type="entry name" value="NOVEL THIOESTERASE SUPERFAMILY DOMAIN AND SAPOSIN A-TYPE DOMAIN CONTAINING PROTEIN (0610012H03RIK)"/>
    <property type="match status" value="1"/>
</dbReference>
<dbReference type="InterPro" id="IPR029069">
    <property type="entry name" value="HotDog_dom_sf"/>
</dbReference>
<comment type="similarity">
    <text evidence="1">Belongs to the 4-hydroxybenzoyl-CoA thioesterase family.</text>
</comment>
<dbReference type="InterPro" id="IPR006684">
    <property type="entry name" value="YbgC/YbaW"/>
</dbReference>
<dbReference type="InterPro" id="IPR050563">
    <property type="entry name" value="4-hydroxybenzoyl-CoA_TE"/>
</dbReference>
<accession>A0A9X3Z5A5</accession>
<dbReference type="CDD" id="cd00586">
    <property type="entry name" value="4HBT"/>
    <property type="match status" value="1"/>
</dbReference>
<dbReference type="Proteomes" id="UP001151071">
    <property type="component" value="Unassembled WGS sequence"/>
</dbReference>
<evidence type="ECO:0000313" key="3">
    <source>
        <dbReference type="EMBL" id="MDA5110836.1"/>
    </source>
</evidence>
<dbReference type="EMBL" id="JAPYYP010000046">
    <property type="protein sequence ID" value="MDA5110836.1"/>
    <property type="molecule type" value="Genomic_DNA"/>
</dbReference>